<proteinExistence type="predicted"/>
<dbReference type="CDD" id="cd03801">
    <property type="entry name" value="GT4_PimA-like"/>
    <property type="match status" value="1"/>
</dbReference>
<dbReference type="SUPFAM" id="SSF53756">
    <property type="entry name" value="UDP-Glycosyltransferase/glycogen phosphorylase"/>
    <property type="match status" value="1"/>
</dbReference>
<dbReference type="Gene3D" id="3.40.50.2000">
    <property type="entry name" value="Glycogen Phosphorylase B"/>
    <property type="match status" value="2"/>
</dbReference>
<evidence type="ECO:0000313" key="3">
    <source>
        <dbReference type="Proteomes" id="UP000198034"/>
    </source>
</evidence>
<name>A0A246GFR4_9FLAO</name>
<comment type="caution">
    <text evidence="2">The sequence shown here is derived from an EMBL/GenBank/DDBJ whole genome shotgun (WGS) entry which is preliminary data.</text>
</comment>
<evidence type="ECO:0000259" key="1">
    <source>
        <dbReference type="Pfam" id="PF00534"/>
    </source>
</evidence>
<reference evidence="2 3" key="1">
    <citation type="journal article" date="2017" name="Infect. Genet. Evol.">
        <title>Comparative genome analysis of fish pathogen Flavobacterium columnare reveals extensive sequence diversity within the species.</title>
        <authorList>
            <person name="Kayansamruaj P."/>
            <person name="Dong H.T."/>
            <person name="Hirono I."/>
            <person name="Kondo H."/>
            <person name="Senapin S."/>
            <person name="Rodkhum C."/>
        </authorList>
    </citation>
    <scope>NUCLEOTIDE SEQUENCE [LARGE SCALE GENOMIC DNA]</scope>
    <source>
        <strain evidence="2 3">1214</strain>
    </source>
</reference>
<dbReference type="InterPro" id="IPR001296">
    <property type="entry name" value="Glyco_trans_1"/>
</dbReference>
<dbReference type="AlphaFoldDB" id="A0A246GFR4"/>
<dbReference type="Proteomes" id="UP000198034">
    <property type="component" value="Unassembled WGS sequence"/>
</dbReference>
<feature type="domain" description="Glycosyl transferase family 1" evidence="1">
    <location>
        <begin position="153"/>
        <end position="316"/>
    </location>
</feature>
<accession>A0A246GFR4</accession>
<sequence>MKKLLYIGNKLSEKGYNATTIDTLSFQLEKIGYQVVAVSSLKNPLLRILDMLFSIIKNRKFDYLLIDTYSTSAFWYAFFASQLARGLKIKYIPILHGGNLPNRLKKNPKLSQLIFNNAYKNVAPSNYLIERFIEEGFYNVFFIPNTIEIQKYHFKLRTTIQPKLLWVRAFASIYNPKMAVDVFSEIKKKYPLAQLCMIGPDKDGSLESTKKYASEKELDVTFTGKLSKEEWISLSENYDIFINTTHFDNTPISIIEAMALGLPIVSTKVGGIPYLFSDQKEGLMVSDDSVDQMVEAICFLLSYPKKASQISIQARQKVESFDWEKVQEHWKNVIA</sequence>
<organism evidence="2 3">
    <name type="scientific">Flavobacterium columnare</name>
    <dbReference type="NCBI Taxonomy" id="996"/>
    <lineage>
        <taxon>Bacteria</taxon>
        <taxon>Pseudomonadati</taxon>
        <taxon>Bacteroidota</taxon>
        <taxon>Flavobacteriia</taxon>
        <taxon>Flavobacteriales</taxon>
        <taxon>Flavobacteriaceae</taxon>
        <taxon>Flavobacterium</taxon>
    </lineage>
</organism>
<dbReference type="Pfam" id="PF00534">
    <property type="entry name" value="Glycos_transf_1"/>
    <property type="match status" value="1"/>
</dbReference>
<protein>
    <submittedName>
        <fullName evidence="2">Glycosyl transferase family 1</fullName>
    </submittedName>
</protein>
<dbReference type="GO" id="GO:0016757">
    <property type="term" value="F:glycosyltransferase activity"/>
    <property type="evidence" value="ECO:0007669"/>
    <property type="project" value="InterPro"/>
</dbReference>
<gene>
    <name evidence="2" type="ORF">BWK62_01560</name>
</gene>
<dbReference type="PANTHER" id="PTHR45947:SF3">
    <property type="entry name" value="SULFOQUINOVOSYL TRANSFERASE SQD2"/>
    <property type="match status" value="1"/>
</dbReference>
<dbReference type="InterPro" id="IPR050194">
    <property type="entry name" value="Glycosyltransferase_grp1"/>
</dbReference>
<evidence type="ECO:0000313" key="2">
    <source>
        <dbReference type="EMBL" id="OWP79636.1"/>
    </source>
</evidence>
<dbReference type="PANTHER" id="PTHR45947">
    <property type="entry name" value="SULFOQUINOVOSYL TRANSFERASE SQD2"/>
    <property type="match status" value="1"/>
</dbReference>
<keyword evidence="2" id="KW-0808">Transferase</keyword>
<dbReference type="EMBL" id="MTCY01000002">
    <property type="protein sequence ID" value="OWP79636.1"/>
    <property type="molecule type" value="Genomic_DNA"/>
</dbReference>